<reference evidence="2" key="1">
    <citation type="journal article" date="2020" name="mSystems">
        <title>Genome- and Community-Level Interaction Insights into Carbon Utilization and Element Cycling Functions of Hydrothermarchaeota in Hydrothermal Sediment.</title>
        <authorList>
            <person name="Zhou Z."/>
            <person name="Liu Y."/>
            <person name="Xu W."/>
            <person name="Pan J."/>
            <person name="Luo Z.H."/>
            <person name="Li M."/>
        </authorList>
    </citation>
    <scope>NUCLEOTIDE SEQUENCE [LARGE SCALE GENOMIC DNA]</scope>
    <source>
        <strain evidence="2">SpSt-116</strain>
    </source>
</reference>
<feature type="domain" description="ATPase" evidence="1">
    <location>
        <begin position="17"/>
        <end position="232"/>
    </location>
</feature>
<dbReference type="EMBL" id="DSAY01000063">
    <property type="protein sequence ID" value="HDP14788.1"/>
    <property type="molecule type" value="Genomic_DNA"/>
</dbReference>
<dbReference type="InterPro" id="IPR011579">
    <property type="entry name" value="ATPase_dom"/>
</dbReference>
<sequence>MKRIRLPFLPPGIEVEFSDRERALAQVEEIARKGTRAPLVVYGPEGCGKSAWLRQSAEILKDAGYDVIYVDLVHRSYLSYTDVESVLNRLSDAAADITRVTSLKLVTIVIDLVKELVRLGKKKVAVLMDEAFQSLGLEKAAVHVKSLLSLIEYPPRSYESIVAVATTSEGLTRSEIGRHRWANIAPLWNMSREGFMELYEQVNWERGGYPPPPGFTAEDAWLITGGNPYMLSVLADAGWSPKKAAERMVSLRKLLYFVNSLSMDEKKWLSDATEDPDTLFTRERIPLLDKLVERNLVVDDVPSRSPDLWIDTPPPEKDTELGIGKHVAWQTPLHREAVKLALKAST</sequence>
<dbReference type="InterPro" id="IPR027417">
    <property type="entry name" value="P-loop_NTPase"/>
</dbReference>
<dbReference type="CDD" id="cd00009">
    <property type="entry name" value="AAA"/>
    <property type="match status" value="1"/>
</dbReference>
<dbReference type="SUPFAM" id="SSF52540">
    <property type="entry name" value="P-loop containing nucleoside triphosphate hydrolases"/>
    <property type="match status" value="1"/>
</dbReference>
<comment type="caution">
    <text evidence="2">The sequence shown here is derived from an EMBL/GenBank/DDBJ whole genome shotgun (WGS) entry which is preliminary data.</text>
</comment>
<evidence type="ECO:0000313" key="2">
    <source>
        <dbReference type="EMBL" id="HDP14788.1"/>
    </source>
</evidence>
<gene>
    <name evidence="2" type="ORF">ENN26_03285</name>
</gene>
<name>A0A7C1GC14_9CREN</name>
<dbReference type="Pfam" id="PF01637">
    <property type="entry name" value="ATPase_2"/>
    <property type="match status" value="1"/>
</dbReference>
<proteinExistence type="predicted"/>
<dbReference type="GO" id="GO:0005524">
    <property type="term" value="F:ATP binding"/>
    <property type="evidence" value="ECO:0007669"/>
    <property type="project" value="InterPro"/>
</dbReference>
<evidence type="ECO:0000259" key="1">
    <source>
        <dbReference type="Pfam" id="PF01637"/>
    </source>
</evidence>
<protein>
    <submittedName>
        <fullName evidence="2">AAA family ATPase</fullName>
    </submittedName>
</protein>
<dbReference type="AlphaFoldDB" id="A0A7C1GC14"/>
<organism evidence="2">
    <name type="scientific">Thermofilum adornatum</name>
    <dbReference type="NCBI Taxonomy" id="1365176"/>
    <lineage>
        <taxon>Archaea</taxon>
        <taxon>Thermoproteota</taxon>
        <taxon>Thermoprotei</taxon>
        <taxon>Thermofilales</taxon>
        <taxon>Thermofilaceae</taxon>
        <taxon>Thermofilum</taxon>
    </lineage>
</organism>
<accession>A0A7C1GC14</accession>
<dbReference type="Gene3D" id="3.40.50.300">
    <property type="entry name" value="P-loop containing nucleotide triphosphate hydrolases"/>
    <property type="match status" value="1"/>
</dbReference>